<protein>
    <recommendedName>
        <fullName evidence="5">Zn(2)-C6 fungal-type domain-containing protein</fullName>
    </recommendedName>
</protein>
<accession>A0A6A5QEV9</accession>
<proteinExistence type="predicted"/>
<keyword evidence="7" id="KW-1185">Reference proteome</keyword>
<evidence type="ECO:0000256" key="4">
    <source>
        <dbReference type="ARBA" id="ARBA00023242"/>
    </source>
</evidence>
<dbReference type="PANTHER" id="PTHR31069">
    <property type="entry name" value="OLEATE-ACTIVATED TRANSCRIPTION FACTOR 1-RELATED"/>
    <property type="match status" value="1"/>
</dbReference>
<evidence type="ECO:0000313" key="7">
    <source>
        <dbReference type="Proteomes" id="UP000800096"/>
    </source>
</evidence>
<evidence type="ECO:0000259" key="5">
    <source>
        <dbReference type="PROSITE" id="PS50048"/>
    </source>
</evidence>
<feature type="domain" description="Zn(2)-C6 fungal-type" evidence="5">
    <location>
        <begin position="12"/>
        <end position="42"/>
    </location>
</feature>
<keyword evidence="3" id="KW-0804">Transcription</keyword>
<organism evidence="6 7">
    <name type="scientific">Ampelomyces quisqualis</name>
    <name type="common">Powdery mildew agent</name>
    <dbReference type="NCBI Taxonomy" id="50730"/>
    <lineage>
        <taxon>Eukaryota</taxon>
        <taxon>Fungi</taxon>
        <taxon>Dikarya</taxon>
        <taxon>Ascomycota</taxon>
        <taxon>Pezizomycotina</taxon>
        <taxon>Dothideomycetes</taxon>
        <taxon>Pleosporomycetidae</taxon>
        <taxon>Pleosporales</taxon>
        <taxon>Pleosporineae</taxon>
        <taxon>Phaeosphaeriaceae</taxon>
        <taxon>Ampelomyces</taxon>
    </lineage>
</organism>
<dbReference type="AlphaFoldDB" id="A0A6A5QEV9"/>
<dbReference type="InterPro" id="IPR036864">
    <property type="entry name" value="Zn2-C6_fun-type_DNA-bd_sf"/>
</dbReference>
<dbReference type="GO" id="GO:0005634">
    <property type="term" value="C:nucleus"/>
    <property type="evidence" value="ECO:0007669"/>
    <property type="project" value="TreeGrafter"/>
</dbReference>
<dbReference type="Pfam" id="PF00172">
    <property type="entry name" value="Zn_clus"/>
    <property type="match status" value="1"/>
</dbReference>
<keyword evidence="2" id="KW-0238">DNA-binding</keyword>
<dbReference type="PROSITE" id="PS50048">
    <property type="entry name" value="ZN2_CY6_FUNGAL_2"/>
    <property type="match status" value="1"/>
</dbReference>
<dbReference type="SUPFAM" id="SSF57701">
    <property type="entry name" value="Zn2/Cys6 DNA-binding domain"/>
    <property type="match status" value="1"/>
</dbReference>
<keyword evidence="1" id="KW-0805">Transcription regulation</keyword>
<dbReference type="GO" id="GO:0008270">
    <property type="term" value="F:zinc ion binding"/>
    <property type="evidence" value="ECO:0007669"/>
    <property type="project" value="InterPro"/>
</dbReference>
<sequence>MLGYISSTRKKSCYACVKAKRRCDLGYPFCKRCGIKGYDCKYPNATPRDNFKASSHVPAEVVVRQTTPDLVPLASVDLFDPFFFQTSDSSGSTSSSSSEALDDFQLQDGWIIENPRPMPRTPLTRMLVPEIAVPSFLSEAQTLFVIRSLISLVPAMAFNGTTTFLHRHLYQTHEPQAYQDCVALSALYLSKTARTESILVKSMTAKISSMINEAPTWTLPQHLAAVQALIIYQIIRLYDPTLNLHAEAVAHNTLLQHWSAQLWKRAFDEPQPFESDYASWVFHESLRRTIMTSVFVRCGWSCLTRGGYAEQVPVLARLPVTKDLEAWDCAREEWDVRSLSILGEEENLMTYGDMGGSWSHDRSVEGMDPFAKMLLAACRGEDDPRLLV</sequence>
<dbReference type="InterPro" id="IPR050675">
    <property type="entry name" value="OAF3"/>
</dbReference>
<dbReference type="GO" id="GO:0000981">
    <property type="term" value="F:DNA-binding transcription factor activity, RNA polymerase II-specific"/>
    <property type="evidence" value="ECO:0007669"/>
    <property type="project" value="InterPro"/>
</dbReference>
<dbReference type="GO" id="GO:0000978">
    <property type="term" value="F:RNA polymerase II cis-regulatory region sequence-specific DNA binding"/>
    <property type="evidence" value="ECO:0007669"/>
    <property type="project" value="TreeGrafter"/>
</dbReference>
<dbReference type="Proteomes" id="UP000800096">
    <property type="component" value="Unassembled WGS sequence"/>
</dbReference>
<dbReference type="PANTHER" id="PTHR31069:SF12">
    <property type="entry name" value="TRANSCRIPTION FACTOR DOMAIN-CONTAINING PROTEIN"/>
    <property type="match status" value="1"/>
</dbReference>
<dbReference type="OrthoDB" id="4216928at2759"/>
<dbReference type="CDD" id="cd00067">
    <property type="entry name" value="GAL4"/>
    <property type="match status" value="1"/>
</dbReference>
<evidence type="ECO:0000313" key="6">
    <source>
        <dbReference type="EMBL" id="KAF1913909.1"/>
    </source>
</evidence>
<reference evidence="6" key="1">
    <citation type="journal article" date="2020" name="Stud. Mycol.">
        <title>101 Dothideomycetes genomes: a test case for predicting lifestyles and emergence of pathogens.</title>
        <authorList>
            <person name="Haridas S."/>
            <person name="Albert R."/>
            <person name="Binder M."/>
            <person name="Bloem J."/>
            <person name="Labutti K."/>
            <person name="Salamov A."/>
            <person name="Andreopoulos B."/>
            <person name="Baker S."/>
            <person name="Barry K."/>
            <person name="Bills G."/>
            <person name="Bluhm B."/>
            <person name="Cannon C."/>
            <person name="Castanera R."/>
            <person name="Culley D."/>
            <person name="Daum C."/>
            <person name="Ezra D."/>
            <person name="Gonzalez J."/>
            <person name="Henrissat B."/>
            <person name="Kuo A."/>
            <person name="Liang C."/>
            <person name="Lipzen A."/>
            <person name="Lutzoni F."/>
            <person name="Magnuson J."/>
            <person name="Mondo S."/>
            <person name="Nolan M."/>
            <person name="Ohm R."/>
            <person name="Pangilinan J."/>
            <person name="Park H.-J."/>
            <person name="Ramirez L."/>
            <person name="Alfaro M."/>
            <person name="Sun H."/>
            <person name="Tritt A."/>
            <person name="Yoshinaga Y."/>
            <person name="Zwiers L.-H."/>
            <person name="Turgeon B."/>
            <person name="Goodwin S."/>
            <person name="Spatafora J."/>
            <person name="Crous P."/>
            <person name="Grigoriev I."/>
        </authorList>
    </citation>
    <scope>NUCLEOTIDE SEQUENCE</scope>
    <source>
        <strain evidence="6">HMLAC05119</strain>
    </source>
</reference>
<dbReference type="Gene3D" id="4.10.240.10">
    <property type="entry name" value="Zn(2)-C6 fungal-type DNA-binding domain"/>
    <property type="match status" value="1"/>
</dbReference>
<keyword evidence="4" id="KW-0539">Nucleus</keyword>
<evidence type="ECO:0000256" key="2">
    <source>
        <dbReference type="ARBA" id="ARBA00023125"/>
    </source>
</evidence>
<evidence type="ECO:0000256" key="1">
    <source>
        <dbReference type="ARBA" id="ARBA00023015"/>
    </source>
</evidence>
<name>A0A6A5QEV9_AMPQU</name>
<gene>
    <name evidence="6" type="ORF">BDU57DRAFT_327194</name>
</gene>
<dbReference type="EMBL" id="ML979138">
    <property type="protein sequence ID" value="KAF1913909.1"/>
    <property type="molecule type" value="Genomic_DNA"/>
</dbReference>
<dbReference type="GO" id="GO:0045944">
    <property type="term" value="P:positive regulation of transcription by RNA polymerase II"/>
    <property type="evidence" value="ECO:0007669"/>
    <property type="project" value="TreeGrafter"/>
</dbReference>
<dbReference type="InterPro" id="IPR001138">
    <property type="entry name" value="Zn2Cys6_DnaBD"/>
</dbReference>
<evidence type="ECO:0000256" key="3">
    <source>
        <dbReference type="ARBA" id="ARBA00023163"/>
    </source>
</evidence>